<dbReference type="OrthoDB" id="669175at2759"/>
<keyword evidence="2" id="KW-1185">Reference proteome</keyword>
<dbReference type="PANTHER" id="PTHR33186">
    <property type="entry name" value="OS10G0136150 PROTEIN-RELATED"/>
    <property type="match status" value="1"/>
</dbReference>
<comment type="caution">
    <text evidence="1">The sequence shown here is derived from an EMBL/GenBank/DDBJ whole genome shotgun (WGS) entry which is preliminary data.</text>
</comment>
<feature type="non-terminal residue" evidence="1">
    <location>
        <position position="1"/>
    </location>
</feature>
<accession>A0A5J9VZD1</accession>
<dbReference type="EMBL" id="RWGY01000007">
    <property type="protein sequence ID" value="TVU41812.1"/>
    <property type="molecule type" value="Genomic_DNA"/>
</dbReference>
<dbReference type="AlphaFoldDB" id="A0A5J9VZD1"/>
<protein>
    <submittedName>
        <fullName evidence="1">Uncharacterized protein</fullName>
    </submittedName>
</protein>
<sequence>MVDDGRLGFMGVEDRSLHLWAWQEAGAGGSAGWRRCRVIELATLLSVPHPSFPPRVVGSVEGTDVVFISTDVGIFTLKIKSGRVAKST</sequence>
<gene>
    <name evidence="1" type="ORF">EJB05_15364</name>
</gene>
<proteinExistence type="predicted"/>
<organism evidence="1 2">
    <name type="scientific">Eragrostis curvula</name>
    <name type="common">weeping love grass</name>
    <dbReference type="NCBI Taxonomy" id="38414"/>
    <lineage>
        <taxon>Eukaryota</taxon>
        <taxon>Viridiplantae</taxon>
        <taxon>Streptophyta</taxon>
        <taxon>Embryophyta</taxon>
        <taxon>Tracheophyta</taxon>
        <taxon>Spermatophyta</taxon>
        <taxon>Magnoliopsida</taxon>
        <taxon>Liliopsida</taxon>
        <taxon>Poales</taxon>
        <taxon>Poaceae</taxon>
        <taxon>PACMAD clade</taxon>
        <taxon>Chloridoideae</taxon>
        <taxon>Eragrostideae</taxon>
        <taxon>Eragrostidinae</taxon>
        <taxon>Eragrostis</taxon>
    </lineage>
</organism>
<evidence type="ECO:0000313" key="2">
    <source>
        <dbReference type="Proteomes" id="UP000324897"/>
    </source>
</evidence>
<dbReference type="Proteomes" id="UP000324897">
    <property type="component" value="Chromosome 4"/>
</dbReference>
<dbReference type="PANTHER" id="PTHR33186:SF28">
    <property type="entry name" value="F-BOX DOMAIN-CONTAINING PROTEIN"/>
    <property type="match status" value="1"/>
</dbReference>
<dbReference type="Gramene" id="TVU41812">
    <property type="protein sequence ID" value="TVU41812"/>
    <property type="gene ID" value="EJB05_15364"/>
</dbReference>
<evidence type="ECO:0000313" key="1">
    <source>
        <dbReference type="EMBL" id="TVU41812.1"/>
    </source>
</evidence>
<name>A0A5J9VZD1_9POAL</name>
<reference evidence="1 2" key="1">
    <citation type="journal article" date="2019" name="Sci. Rep.">
        <title>A high-quality genome of Eragrostis curvula grass provides insights into Poaceae evolution and supports new strategies to enhance forage quality.</title>
        <authorList>
            <person name="Carballo J."/>
            <person name="Santos B.A.C.M."/>
            <person name="Zappacosta D."/>
            <person name="Garbus I."/>
            <person name="Selva J.P."/>
            <person name="Gallo C.A."/>
            <person name="Diaz A."/>
            <person name="Albertini E."/>
            <person name="Caccamo M."/>
            <person name="Echenique V."/>
        </authorList>
    </citation>
    <scope>NUCLEOTIDE SEQUENCE [LARGE SCALE GENOMIC DNA]</scope>
    <source>
        <strain evidence="2">cv. Victoria</strain>
        <tissue evidence="1">Leaf</tissue>
    </source>
</reference>